<keyword evidence="2" id="KW-0234">DNA repair</keyword>
<name>A0A382HAY0_9ZZZZ</name>
<dbReference type="Gene3D" id="1.10.340.30">
    <property type="entry name" value="Hypothetical protein, domain 2"/>
    <property type="match status" value="1"/>
</dbReference>
<dbReference type="GO" id="GO:0006307">
    <property type="term" value="P:DNA alkylation repair"/>
    <property type="evidence" value="ECO:0007669"/>
    <property type="project" value="TreeGrafter"/>
</dbReference>
<dbReference type="InterPro" id="IPR051912">
    <property type="entry name" value="Alkylbase_DNA_Glycosylase/TA"/>
</dbReference>
<dbReference type="InterPro" id="IPR011257">
    <property type="entry name" value="DNA_glycosylase"/>
</dbReference>
<dbReference type="AlphaFoldDB" id="A0A382HAY0"/>
<accession>A0A382HAY0</accession>
<gene>
    <name evidence="3" type="ORF">METZ01_LOCUS236485</name>
</gene>
<evidence type="ECO:0008006" key="4">
    <source>
        <dbReference type="Google" id="ProtNLM"/>
    </source>
</evidence>
<dbReference type="GO" id="GO:0032993">
    <property type="term" value="C:protein-DNA complex"/>
    <property type="evidence" value="ECO:0007669"/>
    <property type="project" value="TreeGrafter"/>
</dbReference>
<dbReference type="GO" id="GO:0043916">
    <property type="term" value="F:DNA-7-methylguanine glycosylase activity"/>
    <property type="evidence" value="ECO:0007669"/>
    <property type="project" value="TreeGrafter"/>
</dbReference>
<dbReference type="GO" id="GO:0032131">
    <property type="term" value="F:alkylated DNA binding"/>
    <property type="evidence" value="ECO:0007669"/>
    <property type="project" value="TreeGrafter"/>
</dbReference>
<feature type="non-terminal residue" evidence="3">
    <location>
        <position position="76"/>
    </location>
</feature>
<evidence type="ECO:0000256" key="1">
    <source>
        <dbReference type="ARBA" id="ARBA00022763"/>
    </source>
</evidence>
<evidence type="ECO:0000256" key="2">
    <source>
        <dbReference type="ARBA" id="ARBA00023204"/>
    </source>
</evidence>
<proteinExistence type="predicted"/>
<organism evidence="3">
    <name type="scientific">marine metagenome</name>
    <dbReference type="NCBI Taxonomy" id="408172"/>
    <lineage>
        <taxon>unclassified sequences</taxon>
        <taxon>metagenomes</taxon>
        <taxon>ecological metagenomes</taxon>
    </lineage>
</organism>
<evidence type="ECO:0000313" key="3">
    <source>
        <dbReference type="EMBL" id="SVB83631.1"/>
    </source>
</evidence>
<dbReference type="EMBL" id="UINC01059811">
    <property type="protein sequence ID" value="SVB83631.1"/>
    <property type="molecule type" value="Genomic_DNA"/>
</dbReference>
<dbReference type="SUPFAM" id="SSF48150">
    <property type="entry name" value="DNA-glycosylase"/>
    <property type="match status" value="1"/>
</dbReference>
<dbReference type="GO" id="GO:0008725">
    <property type="term" value="F:DNA-3-methyladenine glycosylase activity"/>
    <property type="evidence" value="ECO:0007669"/>
    <property type="project" value="TreeGrafter"/>
</dbReference>
<reference evidence="3" key="1">
    <citation type="submission" date="2018-05" db="EMBL/GenBank/DDBJ databases">
        <authorList>
            <person name="Lanie J.A."/>
            <person name="Ng W.-L."/>
            <person name="Kazmierczak K.M."/>
            <person name="Andrzejewski T.M."/>
            <person name="Davidsen T.M."/>
            <person name="Wayne K.J."/>
            <person name="Tettelin H."/>
            <person name="Glass J.I."/>
            <person name="Rusch D."/>
            <person name="Podicherti R."/>
            <person name="Tsui H.-C.T."/>
            <person name="Winkler M.E."/>
        </authorList>
    </citation>
    <scope>NUCLEOTIDE SEQUENCE</scope>
</reference>
<dbReference type="GO" id="GO:0006285">
    <property type="term" value="P:base-excision repair, AP site formation"/>
    <property type="evidence" value="ECO:0007669"/>
    <property type="project" value="TreeGrafter"/>
</dbReference>
<keyword evidence="1" id="KW-0227">DNA damage</keyword>
<sequence>MPVAGEVPEYWGAAKADLSAADSALAKVIARNEEAALSSKGDLFLNLVSAIVGQQISTAAARTIWGRFEGLVGEVN</sequence>
<dbReference type="PANTHER" id="PTHR43003:SF5">
    <property type="entry name" value="DNA-3-METHYLADENINE GLYCOSYLASE"/>
    <property type="match status" value="1"/>
</dbReference>
<protein>
    <recommendedName>
        <fullName evidence="4">HhH-GPD domain-containing protein</fullName>
    </recommendedName>
</protein>
<dbReference type="PANTHER" id="PTHR43003">
    <property type="entry name" value="DNA-3-METHYLADENINE GLYCOSYLASE"/>
    <property type="match status" value="1"/>
</dbReference>